<evidence type="ECO:0000256" key="9">
    <source>
        <dbReference type="ARBA" id="ARBA00038059"/>
    </source>
</evidence>
<dbReference type="InterPro" id="IPR024512">
    <property type="entry name" value="Ser_palmitoyltrfase_ssu-like"/>
</dbReference>
<evidence type="ECO:0000256" key="15">
    <source>
        <dbReference type="SAM" id="Phobius"/>
    </source>
</evidence>
<keyword evidence="4" id="KW-0256">Endoplasmic reticulum</keyword>
<evidence type="ECO:0000256" key="10">
    <source>
        <dbReference type="ARBA" id="ARBA00041140"/>
    </source>
</evidence>
<evidence type="ECO:0000256" key="4">
    <source>
        <dbReference type="ARBA" id="ARBA00022824"/>
    </source>
</evidence>
<evidence type="ECO:0000256" key="14">
    <source>
        <dbReference type="ARBA" id="ARBA00046416"/>
    </source>
</evidence>
<evidence type="ECO:0000256" key="2">
    <source>
        <dbReference type="ARBA" id="ARBA00005189"/>
    </source>
</evidence>
<name>A0A484BMI5_DRONA</name>
<evidence type="ECO:0000256" key="8">
    <source>
        <dbReference type="ARBA" id="ARBA00023136"/>
    </source>
</evidence>
<evidence type="ECO:0000256" key="6">
    <source>
        <dbReference type="ARBA" id="ARBA00022989"/>
    </source>
</evidence>
<evidence type="ECO:0000256" key="1">
    <source>
        <dbReference type="ARBA" id="ARBA00004477"/>
    </source>
</evidence>
<dbReference type="GO" id="GO:0005789">
    <property type="term" value="C:endoplasmic reticulum membrane"/>
    <property type="evidence" value="ECO:0007669"/>
    <property type="project" value="UniProtKB-SubCell"/>
</dbReference>
<evidence type="ECO:0000256" key="13">
    <source>
        <dbReference type="ARBA" id="ARBA00045772"/>
    </source>
</evidence>
<dbReference type="AlphaFoldDB" id="A0A484BMI5"/>
<dbReference type="Pfam" id="PF11779">
    <property type="entry name" value="SPT_ssu-like"/>
    <property type="match status" value="1"/>
</dbReference>
<comment type="function">
    <text evidence="13">Component of the serine palmitoyltransferase multisubunit enzyme (SPT) that catalyzes the initial and rate-limiting step in sphingolipid biosynthesis by condensing L-serine and activated acyl-CoA (most commonly palmitoyl-CoA) to form long-chain bases. The SPT complex is composed of SPTLC1, SPTLC2 or SPTLC3 and SPTSSA or SPTSSB. Within this complex, the heterodimer consisting of SPTLC1 and SPTLC2/SPTLC3 forms the catalytic core. Within the SPT complex, SPTSSB stimulates the catalytic activity and plays a role in substrate specificity. SPT complexes with this subunit showing a preference for longer acyl-CoAs. The SPTLC1-SPTLC2-SPTSSB complex shows a strong preference for C18-CoA substrate, while the SPTLC1-SPTLC3-SPTSSB isozyme displays an ability to use a broader range of acyl-CoAs, without apparent preference.</text>
</comment>
<dbReference type="OrthoDB" id="202672at2759"/>
<comment type="subunit">
    <text evidence="14">Component of the serine palmitoyltransferase (SPT) complex, which is composed of SPTLC1, SPTLC2 or SPTLC3 and SPTSSA or SPTSSB. The heterodimer consisting of SPTLC1 and SPTLC2/SPTLC3 forms the catalytic core of the enzyme, while SPTSSA or SPTSSB subunits determine substrate specificity. SPT also interacts with ORMDL proteins, especially ORMDL3, which negatively regulate SPT activity in the presence of ceramides.</text>
</comment>
<evidence type="ECO:0000313" key="17">
    <source>
        <dbReference type="Proteomes" id="UP000295192"/>
    </source>
</evidence>
<evidence type="ECO:0000256" key="5">
    <source>
        <dbReference type="ARBA" id="ARBA00022919"/>
    </source>
</evidence>
<evidence type="ECO:0000313" key="16">
    <source>
        <dbReference type="EMBL" id="TDG50076.1"/>
    </source>
</evidence>
<proteinExistence type="inferred from homology"/>
<dbReference type="PANTHER" id="PTHR28612">
    <property type="entry name" value="SERINE PALMITOYLTRANSFERASE SMALL SUBUNIT B"/>
    <property type="match status" value="1"/>
</dbReference>
<dbReference type="Proteomes" id="UP000295192">
    <property type="component" value="Unassembled WGS sequence"/>
</dbReference>
<dbReference type="STRING" id="7232.A0A484BMI5"/>
<accession>A0A484BMI5</accession>
<reference evidence="16 17" key="1">
    <citation type="journal article" date="2019" name="J. Hered.">
        <title>An Improved Genome Assembly for Drosophila navojoa, the Basal Species in the mojavensis Cluster.</title>
        <authorList>
            <person name="Vanderlinde T."/>
            <person name="Dupim E.G."/>
            <person name="Nazario-Yepiz N.O."/>
            <person name="Carvalho A.B."/>
        </authorList>
    </citation>
    <scope>NUCLEOTIDE SEQUENCE [LARGE SCALE GENOMIC DNA]</scope>
    <source>
        <strain evidence="16">Navoj_Jal97</strain>
        <tissue evidence="16">Whole organism</tissue>
    </source>
</reference>
<keyword evidence="7" id="KW-0443">Lipid metabolism</keyword>
<keyword evidence="3 15" id="KW-0812">Transmembrane</keyword>
<sequence>MWNLKDSAAHLYRQYELVTCINMFEPWEKKLINGIFLLMFVLLVFSSCVYLPSYMDTLIEIIRPAAGSSKVDDLTYVPQRISSM</sequence>
<keyword evidence="5" id="KW-0746">Sphingolipid metabolism</keyword>
<evidence type="ECO:0000256" key="7">
    <source>
        <dbReference type="ARBA" id="ARBA00023098"/>
    </source>
</evidence>
<dbReference type="OMA" id="FMYLPDY"/>
<evidence type="ECO:0000256" key="3">
    <source>
        <dbReference type="ARBA" id="ARBA00022692"/>
    </source>
</evidence>
<comment type="similarity">
    <text evidence="9">Belongs to the SPTSS family. SPTSSB subfamily.</text>
</comment>
<comment type="pathway">
    <text evidence="2">Lipid metabolism.</text>
</comment>
<gene>
    <name evidence="16" type="ORF">AWZ03_003586</name>
</gene>
<evidence type="ECO:0000256" key="11">
    <source>
        <dbReference type="ARBA" id="ARBA00041982"/>
    </source>
</evidence>
<keyword evidence="6 15" id="KW-1133">Transmembrane helix</keyword>
<protein>
    <recommendedName>
        <fullName evidence="10">Serine palmitoyltransferase small subunit B</fullName>
    </recommendedName>
    <alternativeName>
        <fullName evidence="12">Protein ADMP</fullName>
    </alternativeName>
    <alternativeName>
        <fullName evidence="11">Small subunit of serine palmitoyltransferase B</fullName>
    </alternativeName>
</protein>
<comment type="caution">
    <text evidence="16">The sequence shown here is derived from an EMBL/GenBank/DDBJ whole genome shotgun (WGS) entry which is preliminary data.</text>
</comment>
<organism evidence="16 17">
    <name type="scientific">Drosophila navojoa</name>
    <name type="common">Fruit fly</name>
    <dbReference type="NCBI Taxonomy" id="7232"/>
    <lineage>
        <taxon>Eukaryota</taxon>
        <taxon>Metazoa</taxon>
        <taxon>Ecdysozoa</taxon>
        <taxon>Arthropoda</taxon>
        <taxon>Hexapoda</taxon>
        <taxon>Insecta</taxon>
        <taxon>Pterygota</taxon>
        <taxon>Neoptera</taxon>
        <taxon>Endopterygota</taxon>
        <taxon>Diptera</taxon>
        <taxon>Brachycera</taxon>
        <taxon>Muscomorpha</taxon>
        <taxon>Ephydroidea</taxon>
        <taxon>Drosophilidae</taxon>
        <taxon>Drosophila</taxon>
    </lineage>
</organism>
<comment type="subcellular location">
    <subcellularLocation>
        <location evidence="1">Endoplasmic reticulum membrane</location>
        <topology evidence="1">Multi-pass membrane protein</topology>
    </subcellularLocation>
</comment>
<dbReference type="GO" id="GO:0006665">
    <property type="term" value="P:sphingolipid metabolic process"/>
    <property type="evidence" value="ECO:0007669"/>
    <property type="project" value="UniProtKB-KW"/>
</dbReference>
<keyword evidence="8 15" id="KW-0472">Membrane</keyword>
<dbReference type="PANTHER" id="PTHR28612:SF1">
    <property type="entry name" value="SERINE PALMITOYLTRANSFERASE SMALL SUBUNIT B"/>
    <property type="match status" value="1"/>
</dbReference>
<keyword evidence="17" id="KW-1185">Reference proteome</keyword>
<evidence type="ECO:0000256" key="12">
    <source>
        <dbReference type="ARBA" id="ARBA00042334"/>
    </source>
</evidence>
<feature type="transmembrane region" description="Helical" evidence="15">
    <location>
        <begin position="31"/>
        <end position="51"/>
    </location>
</feature>
<dbReference type="EMBL" id="LSRL02000018">
    <property type="protein sequence ID" value="TDG50076.1"/>
    <property type="molecule type" value="Genomic_DNA"/>
</dbReference>